<accession>A0ABU3JWE8</accession>
<feature type="compositionally biased region" description="Low complexity" evidence="1">
    <location>
        <begin position="38"/>
        <end position="51"/>
    </location>
</feature>
<feature type="region of interest" description="Disordered" evidence="1">
    <location>
        <begin position="1"/>
        <end position="77"/>
    </location>
</feature>
<feature type="compositionally biased region" description="Basic and acidic residues" evidence="1">
    <location>
        <begin position="103"/>
        <end position="128"/>
    </location>
</feature>
<comment type="caution">
    <text evidence="2">The sequence shown here is derived from an EMBL/GenBank/DDBJ whole genome shotgun (WGS) entry which is preliminary data.</text>
</comment>
<reference evidence="2 3" key="1">
    <citation type="submission" date="2023-05" db="EMBL/GenBank/DDBJ databases">
        <title>Streptomyces fuscus sp. nov., a brown-black pigment producing actinomyces isolated from dry sand of Sea duck farm.</title>
        <authorList>
            <person name="Xie J."/>
            <person name="Shen N."/>
        </authorList>
    </citation>
    <scope>NUCLEOTIDE SEQUENCE [LARGE SCALE GENOMIC DNA]</scope>
    <source>
        <strain evidence="2 3">CGMCC 4.1745</strain>
    </source>
</reference>
<gene>
    <name evidence="2" type="ORF">QNO04_22785</name>
</gene>
<protein>
    <recommendedName>
        <fullName evidence="4">CHAT domain-containing protein</fullName>
    </recommendedName>
</protein>
<organism evidence="2 3">
    <name type="scientific">Streptomyces lusitanus</name>
    <dbReference type="NCBI Taxonomy" id="68232"/>
    <lineage>
        <taxon>Bacteria</taxon>
        <taxon>Bacillati</taxon>
        <taxon>Actinomycetota</taxon>
        <taxon>Actinomycetes</taxon>
        <taxon>Kitasatosporales</taxon>
        <taxon>Streptomycetaceae</taxon>
        <taxon>Streptomyces</taxon>
    </lineage>
</organism>
<evidence type="ECO:0000313" key="2">
    <source>
        <dbReference type="EMBL" id="MDT6986286.1"/>
    </source>
</evidence>
<feature type="compositionally biased region" description="Basic and acidic residues" evidence="1">
    <location>
        <begin position="57"/>
        <end position="66"/>
    </location>
</feature>
<dbReference type="Proteomes" id="UP001249760">
    <property type="component" value="Unassembled WGS sequence"/>
</dbReference>
<evidence type="ECO:0008006" key="4">
    <source>
        <dbReference type="Google" id="ProtNLM"/>
    </source>
</evidence>
<dbReference type="EMBL" id="JASKMA010000017">
    <property type="protein sequence ID" value="MDT6986286.1"/>
    <property type="molecule type" value="Genomic_DNA"/>
</dbReference>
<sequence>MNASYYRSQLERKNKARTDAEKKAGEYRRKEADKRAAAAKARASAAKSKNAGTVRSKLREADRYEDQANTAARDAASWSAKAAKYGKEAADLQVKLAKAEQAEQKAAERAHQREQKEAERRATAERKKIQGRLATTEEQVGIVLRQMREPKPEKLRVLMLGAASEGDLRVSREQARIRTAVERALHRDLVELDVHPAATTEHLLDGLTRFRPHVVHFSGHSDTDLIVFEQDLDEPHEGAIVTDRAFASAIKATDDPPLLVLLNSCHSAAQIKNLVEAVPFAIGMADEIGDGDAITYAARFYAAVADGQSVRAAHSLGRAAVELAGLPDHELPTLACASDVDPSTTFLVKPPR</sequence>
<keyword evidence="3" id="KW-1185">Reference proteome</keyword>
<name>A0ABU3JWE8_9ACTN</name>
<feature type="region of interest" description="Disordered" evidence="1">
    <location>
        <begin position="103"/>
        <end position="131"/>
    </location>
</feature>
<dbReference type="RefSeq" id="WP_394312858.1">
    <property type="nucleotide sequence ID" value="NZ_JASKMA010000017.1"/>
</dbReference>
<feature type="compositionally biased region" description="Basic and acidic residues" evidence="1">
    <location>
        <begin position="9"/>
        <end position="36"/>
    </location>
</feature>
<evidence type="ECO:0000256" key="1">
    <source>
        <dbReference type="SAM" id="MobiDB-lite"/>
    </source>
</evidence>
<evidence type="ECO:0000313" key="3">
    <source>
        <dbReference type="Proteomes" id="UP001249760"/>
    </source>
</evidence>
<feature type="compositionally biased region" description="Low complexity" evidence="1">
    <location>
        <begin position="68"/>
        <end position="77"/>
    </location>
</feature>
<proteinExistence type="predicted"/>